<comment type="caution">
    <text evidence="2">The sequence shown here is derived from an EMBL/GenBank/DDBJ whole genome shotgun (WGS) entry which is preliminary data.</text>
</comment>
<reference evidence="2 3" key="1">
    <citation type="submission" date="2019-07" db="EMBL/GenBank/DDBJ databases">
        <title>Whole genome shotgun sequence of Sporosarcina luteola NBRC 105378.</title>
        <authorList>
            <person name="Hosoyama A."/>
            <person name="Uohara A."/>
            <person name="Ohji S."/>
            <person name="Ichikawa N."/>
        </authorList>
    </citation>
    <scope>NUCLEOTIDE SEQUENCE [LARGE SCALE GENOMIC DNA]</scope>
    <source>
        <strain evidence="2 3">NBRC 105378</strain>
    </source>
</reference>
<dbReference type="PANTHER" id="PTHR46211">
    <property type="entry name" value="GLYCEROPHOSPHORYL DIESTER PHOSPHODIESTERASE"/>
    <property type="match status" value="1"/>
</dbReference>
<protein>
    <submittedName>
        <fullName evidence="2">Glycerophosphoryl diester phosphodiesterase</fullName>
    </submittedName>
</protein>
<evidence type="ECO:0000259" key="1">
    <source>
        <dbReference type="PROSITE" id="PS51704"/>
    </source>
</evidence>
<dbReference type="SUPFAM" id="SSF51695">
    <property type="entry name" value="PLC-like phosphodiesterases"/>
    <property type="match status" value="1"/>
</dbReference>
<keyword evidence="3" id="KW-1185">Reference proteome</keyword>
<evidence type="ECO:0000313" key="3">
    <source>
        <dbReference type="Proteomes" id="UP000321901"/>
    </source>
</evidence>
<dbReference type="PANTHER" id="PTHR46211:SF1">
    <property type="entry name" value="GLYCEROPHOSPHODIESTER PHOSPHODIESTERASE, CYTOPLASMIC"/>
    <property type="match status" value="1"/>
</dbReference>
<dbReference type="EMBL" id="BJYL01000004">
    <property type="protein sequence ID" value="GEN82136.1"/>
    <property type="molecule type" value="Genomic_DNA"/>
</dbReference>
<accession>A0A511Z3W7</accession>
<proteinExistence type="predicted"/>
<sequence length="312" mass="34670">MLTRVKEDTKLGRKTKVALTVGAAGVAAWAASKVVVKPEPRPHKKALEFNVPVVLANRGGTTDAPEHTMAAFSKSAELGVNGFAIDIRLTKDEEIILFHDATADRTTDFSGNISEYTLDELKQADAGYMFLDEQGTHPYRNKGEKIITLKELLSAYPQMLIAINLKDSPDTYEGSLIPSKLWRLLEETGSEDRVIVMSAFDEQTDRFNLYAQNKVAIGAGNDEVKKAYASFTSKFGHLYKPHADLFNIPEKMGVFPMNTESFISFLSNLNVSIYYNDVKDKETFEKLIHQGAAGFITDNPKLATEVIQQHTD</sequence>
<dbReference type="Proteomes" id="UP000321901">
    <property type="component" value="Unassembled WGS sequence"/>
</dbReference>
<dbReference type="GO" id="GO:0006629">
    <property type="term" value="P:lipid metabolic process"/>
    <property type="evidence" value="ECO:0007669"/>
    <property type="project" value="InterPro"/>
</dbReference>
<dbReference type="GO" id="GO:0008081">
    <property type="term" value="F:phosphoric diester hydrolase activity"/>
    <property type="evidence" value="ECO:0007669"/>
    <property type="project" value="InterPro"/>
</dbReference>
<feature type="domain" description="GP-PDE" evidence="1">
    <location>
        <begin position="52"/>
        <end position="307"/>
    </location>
</feature>
<dbReference type="AlphaFoldDB" id="A0A511Z3W7"/>
<dbReference type="InterPro" id="IPR030395">
    <property type="entry name" value="GP_PDE_dom"/>
</dbReference>
<gene>
    <name evidence="2" type="ORF">SLU01_04480</name>
</gene>
<evidence type="ECO:0000313" key="2">
    <source>
        <dbReference type="EMBL" id="GEN82136.1"/>
    </source>
</evidence>
<name>A0A511Z3W7_9BACL</name>
<dbReference type="PROSITE" id="PS51704">
    <property type="entry name" value="GP_PDE"/>
    <property type="match status" value="1"/>
</dbReference>
<dbReference type="Gene3D" id="3.20.20.190">
    <property type="entry name" value="Phosphatidylinositol (PI) phosphodiesterase"/>
    <property type="match status" value="1"/>
</dbReference>
<dbReference type="InterPro" id="IPR017946">
    <property type="entry name" value="PLC-like_Pdiesterase_TIM-brl"/>
</dbReference>
<organism evidence="2 3">
    <name type="scientific">Sporosarcina luteola</name>
    <dbReference type="NCBI Taxonomy" id="582850"/>
    <lineage>
        <taxon>Bacteria</taxon>
        <taxon>Bacillati</taxon>
        <taxon>Bacillota</taxon>
        <taxon>Bacilli</taxon>
        <taxon>Bacillales</taxon>
        <taxon>Caryophanaceae</taxon>
        <taxon>Sporosarcina</taxon>
    </lineage>
</organism>
<dbReference type="Pfam" id="PF03009">
    <property type="entry name" value="GDPD"/>
    <property type="match status" value="1"/>
</dbReference>